<sequence length="141" mass="15907">MGRDVMDDEAMFVRTESLPQAPQQHMTVRVHTPIGSAVVLWRGNPREADGRHLIEWTVDADLHWCQNTRPAATTEPKLRQEGDRVIMRGRLHLTDDGAAYLQMGHWSVLFDLASPIPSSVDESWVEISVGPESVALHPYRT</sequence>
<evidence type="ECO:0000313" key="1">
    <source>
        <dbReference type="EMBL" id="MBB4987393.1"/>
    </source>
</evidence>
<organism evidence="1 2">
    <name type="scientific">Streptomyces nymphaeiformis</name>
    <dbReference type="NCBI Taxonomy" id="2663842"/>
    <lineage>
        <taxon>Bacteria</taxon>
        <taxon>Bacillati</taxon>
        <taxon>Actinomycetota</taxon>
        <taxon>Actinomycetes</taxon>
        <taxon>Kitasatosporales</taxon>
        <taxon>Streptomycetaceae</taxon>
        <taxon>Streptomyces</taxon>
    </lineage>
</organism>
<reference evidence="1 2" key="1">
    <citation type="submission" date="2020-08" db="EMBL/GenBank/DDBJ databases">
        <title>Genomic Encyclopedia of Type Strains, Phase III (KMG-III): the genomes of soil and plant-associated and newly described type strains.</title>
        <authorList>
            <person name="Whitman W."/>
        </authorList>
    </citation>
    <scope>NUCLEOTIDE SEQUENCE [LARGE SCALE GENOMIC DNA]</scope>
    <source>
        <strain evidence="1 2">SFB5A</strain>
    </source>
</reference>
<name>A0A7W7XHN5_9ACTN</name>
<keyword evidence="2" id="KW-1185">Reference proteome</keyword>
<dbReference type="EMBL" id="JACHJY010000021">
    <property type="protein sequence ID" value="MBB4987393.1"/>
    <property type="molecule type" value="Genomic_DNA"/>
</dbReference>
<dbReference type="Proteomes" id="UP000582643">
    <property type="component" value="Unassembled WGS sequence"/>
</dbReference>
<dbReference type="RefSeq" id="WP_246533086.1">
    <property type="nucleotide sequence ID" value="NZ_JACHJY010000021.1"/>
</dbReference>
<accession>A0A7W7XHN5</accession>
<evidence type="ECO:0000313" key="2">
    <source>
        <dbReference type="Proteomes" id="UP000582643"/>
    </source>
</evidence>
<comment type="caution">
    <text evidence="1">The sequence shown here is derived from an EMBL/GenBank/DDBJ whole genome shotgun (WGS) entry which is preliminary data.</text>
</comment>
<gene>
    <name evidence="1" type="ORF">GGE06_008366</name>
</gene>
<protein>
    <submittedName>
        <fullName evidence="1">Uncharacterized protein</fullName>
    </submittedName>
</protein>
<proteinExistence type="predicted"/>
<dbReference type="AlphaFoldDB" id="A0A7W7XHN5"/>